<dbReference type="EMBL" id="CP066796">
    <property type="protein sequence ID" value="QSI90677.1"/>
    <property type="molecule type" value="Genomic_DNA"/>
</dbReference>
<proteinExistence type="predicted"/>
<reference evidence="1 2" key="1">
    <citation type="submission" date="2020-12" db="EMBL/GenBank/DDBJ databases">
        <title>Genome sequence of Erwinia amylovora ATCC15580, a type strain.</title>
        <authorList>
            <person name="Kang I.-J."/>
            <person name="Roh E."/>
        </authorList>
    </citation>
    <scope>NUCLEOTIDE SEQUENCE [LARGE SCALE GENOMIC DNA]</scope>
    <source>
        <strain evidence="1 2">ATCC 15580</strain>
    </source>
</reference>
<dbReference type="Proteomes" id="UP000662840">
    <property type="component" value="Chromosome"/>
</dbReference>
<sequence>MICQQQHRYSPDFSALPDDQSKFNGRHKCAGCAYEKGYERGRTKAQFLNIDYSELPDSQAGTVRHKSVQAAFAKGYFEGVLASYS</sequence>
<dbReference type="GeneID" id="97606550"/>
<name>A0ABX7MDX0_ERWAM</name>
<evidence type="ECO:0000313" key="1">
    <source>
        <dbReference type="EMBL" id="QSI90677.1"/>
    </source>
</evidence>
<dbReference type="RefSeq" id="WP_004164578.1">
    <property type="nucleotide sequence ID" value="NZ_CP024970.1"/>
</dbReference>
<accession>A0ABX7MDX0</accession>
<gene>
    <name evidence="1" type="ORF">JGC47_11160</name>
</gene>
<evidence type="ECO:0000313" key="2">
    <source>
        <dbReference type="Proteomes" id="UP000662840"/>
    </source>
</evidence>
<keyword evidence="2" id="KW-1185">Reference proteome</keyword>
<protein>
    <submittedName>
        <fullName evidence="1">Uncharacterized protein</fullName>
    </submittedName>
</protein>
<organism evidence="1 2">
    <name type="scientific">Erwinia amylovora</name>
    <name type="common">Fire blight bacteria</name>
    <dbReference type="NCBI Taxonomy" id="552"/>
    <lineage>
        <taxon>Bacteria</taxon>
        <taxon>Pseudomonadati</taxon>
        <taxon>Pseudomonadota</taxon>
        <taxon>Gammaproteobacteria</taxon>
        <taxon>Enterobacterales</taxon>
        <taxon>Erwiniaceae</taxon>
        <taxon>Erwinia</taxon>
    </lineage>
</organism>